<sequence length="215" mass="23264">MFALNAALLAVFIASLGLPGPANAVALPVRPDQPAARLAPLPLRTRKREGFKPAKRAIGESRRSQFLKSKKRRHDTQTASESRRATRPNLADGQPGRVDVTSMASNGTQVVDGHLFANMTGNEAPYTLQASPNQVTPLTLLTYNDTHALLCTTDSDEDDNDILCATYDTQPVTPEPLQLSPWIDPTTNDGSLSQMFAYNETSGVVQPIFSNNSVC</sequence>
<proteinExistence type="predicted"/>
<evidence type="ECO:0000313" key="4">
    <source>
        <dbReference type="Proteomes" id="UP000815677"/>
    </source>
</evidence>
<evidence type="ECO:0000313" key="3">
    <source>
        <dbReference type="EMBL" id="GAT60445.1"/>
    </source>
</evidence>
<feature type="compositionally biased region" description="Basic and acidic residues" evidence="1">
    <location>
        <begin position="48"/>
        <end position="63"/>
    </location>
</feature>
<feature type="region of interest" description="Disordered" evidence="1">
    <location>
        <begin position="40"/>
        <end position="98"/>
    </location>
</feature>
<keyword evidence="4" id="KW-1185">Reference proteome</keyword>
<feature type="chain" id="PRO_5045276673" evidence="2">
    <location>
        <begin position="25"/>
        <end position="215"/>
    </location>
</feature>
<dbReference type="Proteomes" id="UP000815677">
    <property type="component" value="Unassembled WGS sequence"/>
</dbReference>
<accession>A0ABQ0MAW8</accession>
<feature type="signal peptide" evidence="2">
    <location>
        <begin position="1"/>
        <end position="24"/>
    </location>
</feature>
<keyword evidence="2" id="KW-0732">Signal</keyword>
<evidence type="ECO:0000256" key="1">
    <source>
        <dbReference type="SAM" id="MobiDB-lite"/>
    </source>
</evidence>
<name>A0ABQ0MAW8_MYCCL</name>
<organism evidence="3 4">
    <name type="scientific">Mycena chlorophos</name>
    <name type="common">Agaric fungus</name>
    <name type="synonym">Agaricus chlorophos</name>
    <dbReference type="NCBI Taxonomy" id="658473"/>
    <lineage>
        <taxon>Eukaryota</taxon>
        <taxon>Fungi</taxon>
        <taxon>Dikarya</taxon>
        <taxon>Basidiomycota</taxon>
        <taxon>Agaricomycotina</taxon>
        <taxon>Agaricomycetes</taxon>
        <taxon>Agaricomycetidae</taxon>
        <taxon>Agaricales</taxon>
        <taxon>Marasmiineae</taxon>
        <taxon>Mycenaceae</taxon>
        <taxon>Mycena</taxon>
    </lineage>
</organism>
<dbReference type="EMBL" id="DF849943">
    <property type="protein sequence ID" value="GAT60445.1"/>
    <property type="molecule type" value="Genomic_DNA"/>
</dbReference>
<reference evidence="3" key="1">
    <citation type="submission" date="2014-09" db="EMBL/GenBank/DDBJ databases">
        <title>Genome sequence of the luminous mushroom Mycena chlorophos for searching fungal bioluminescence genes.</title>
        <authorList>
            <person name="Tanaka Y."/>
            <person name="Kasuga D."/>
            <person name="Oba Y."/>
            <person name="Hase S."/>
            <person name="Sato K."/>
            <person name="Oba Y."/>
            <person name="Sakakibara Y."/>
        </authorList>
    </citation>
    <scope>NUCLEOTIDE SEQUENCE</scope>
</reference>
<protein>
    <submittedName>
        <fullName evidence="3">Uncharacterized protein</fullName>
    </submittedName>
</protein>
<evidence type="ECO:0000256" key="2">
    <source>
        <dbReference type="SAM" id="SignalP"/>
    </source>
</evidence>
<gene>
    <name evidence="3" type="ORF">MCHLO_16581</name>
</gene>